<feature type="transmembrane region" description="Helical" evidence="1">
    <location>
        <begin position="12"/>
        <end position="32"/>
    </location>
</feature>
<name>A0ABR2PFX2_9ROSI</name>
<dbReference type="PRINTS" id="PR00459">
    <property type="entry name" value="ASPEROXIDASE"/>
</dbReference>
<feature type="transmembrane region" description="Helical" evidence="1">
    <location>
        <begin position="52"/>
        <end position="74"/>
    </location>
</feature>
<dbReference type="InterPro" id="IPR002207">
    <property type="entry name" value="Peroxidase_I"/>
</dbReference>
<evidence type="ECO:0000313" key="3">
    <source>
        <dbReference type="Proteomes" id="UP001396334"/>
    </source>
</evidence>
<proteinExistence type="predicted"/>
<keyword evidence="3" id="KW-1185">Reference proteome</keyword>
<keyword evidence="1" id="KW-0472">Membrane</keyword>
<dbReference type="EMBL" id="JBBPBN010000060">
    <property type="protein sequence ID" value="KAK8987309.1"/>
    <property type="molecule type" value="Genomic_DNA"/>
</dbReference>
<reference evidence="2 3" key="1">
    <citation type="journal article" date="2024" name="G3 (Bethesda)">
        <title>Genome assembly of Hibiscus sabdariffa L. provides insights into metabolisms of medicinal natural products.</title>
        <authorList>
            <person name="Kim T."/>
        </authorList>
    </citation>
    <scope>NUCLEOTIDE SEQUENCE [LARGE SCALE GENOMIC DNA]</scope>
    <source>
        <strain evidence="2">TK-2024</strain>
        <tissue evidence="2">Old leaves</tissue>
    </source>
</reference>
<evidence type="ECO:0000256" key="1">
    <source>
        <dbReference type="SAM" id="Phobius"/>
    </source>
</evidence>
<evidence type="ECO:0000313" key="2">
    <source>
        <dbReference type="EMBL" id="KAK8987309.1"/>
    </source>
</evidence>
<dbReference type="Proteomes" id="UP001396334">
    <property type="component" value="Unassembled WGS sequence"/>
</dbReference>
<comment type="caution">
    <text evidence="2">The sequence shown here is derived from an EMBL/GenBank/DDBJ whole genome shotgun (WGS) entry which is preliminary data.</text>
</comment>
<keyword evidence="1" id="KW-1133">Transmembrane helix</keyword>
<protein>
    <submittedName>
        <fullName evidence="2">Uncharacterized protein</fullName>
    </submittedName>
</protein>
<accession>A0ABR2PFX2</accession>
<gene>
    <name evidence="2" type="ORF">V6N11_027065</name>
</gene>
<organism evidence="2 3">
    <name type="scientific">Hibiscus sabdariffa</name>
    <name type="common">roselle</name>
    <dbReference type="NCBI Taxonomy" id="183260"/>
    <lineage>
        <taxon>Eukaryota</taxon>
        <taxon>Viridiplantae</taxon>
        <taxon>Streptophyta</taxon>
        <taxon>Embryophyta</taxon>
        <taxon>Tracheophyta</taxon>
        <taxon>Spermatophyta</taxon>
        <taxon>Magnoliopsida</taxon>
        <taxon>eudicotyledons</taxon>
        <taxon>Gunneridae</taxon>
        <taxon>Pentapetalae</taxon>
        <taxon>rosids</taxon>
        <taxon>malvids</taxon>
        <taxon>Malvales</taxon>
        <taxon>Malvaceae</taxon>
        <taxon>Malvoideae</taxon>
        <taxon>Hibiscus</taxon>
    </lineage>
</organism>
<keyword evidence="1" id="KW-0812">Transmembrane</keyword>
<sequence>MDRSDKDIVALSGGHTLVLCMFLSISGFVGYNSISNSRVGFGVTGKGSSREALFLVDLDVSFTTVPVWATLALVSARWISGNQITLEMCEFGYLKQTFH</sequence>